<keyword evidence="2" id="KW-1185">Reference proteome</keyword>
<evidence type="ECO:0000313" key="2">
    <source>
        <dbReference type="Proteomes" id="UP000054279"/>
    </source>
</evidence>
<dbReference type="HOGENOM" id="CLU_2005389_0_0_1"/>
<dbReference type="EMBL" id="KN837803">
    <property type="protein sequence ID" value="KIJ23104.1"/>
    <property type="molecule type" value="Genomic_DNA"/>
</dbReference>
<accession>A0A0C9TMM8</accession>
<gene>
    <name evidence="1" type="ORF">M422DRAFT_39799</name>
</gene>
<evidence type="ECO:0000313" key="1">
    <source>
        <dbReference type="EMBL" id="KIJ23104.1"/>
    </source>
</evidence>
<organism evidence="1 2">
    <name type="scientific">Sphaerobolus stellatus (strain SS14)</name>
    <dbReference type="NCBI Taxonomy" id="990650"/>
    <lineage>
        <taxon>Eukaryota</taxon>
        <taxon>Fungi</taxon>
        <taxon>Dikarya</taxon>
        <taxon>Basidiomycota</taxon>
        <taxon>Agaricomycotina</taxon>
        <taxon>Agaricomycetes</taxon>
        <taxon>Phallomycetidae</taxon>
        <taxon>Geastrales</taxon>
        <taxon>Sphaerobolaceae</taxon>
        <taxon>Sphaerobolus</taxon>
    </lineage>
</organism>
<dbReference type="AlphaFoldDB" id="A0A0C9TMM8"/>
<proteinExistence type="predicted"/>
<protein>
    <submittedName>
        <fullName evidence="1">Uncharacterized protein</fullName>
    </submittedName>
</protein>
<name>A0A0C9TMM8_SPHS4</name>
<reference evidence="1 2" key="1">
    <citation type="submission" date="2014-06" db="EMBL/GenBank/DDBJ databases">
        <title>Evolutionary Origins and Diversification of the Mycorrhizal Mutualists.</title>
        <authorList>
            <consortium name="DOE Joint Genome Institute"/>
            <consortium name="Mycorrhizal Genomics Consortium"/>
            <person name="Kohler A."/>
            <person name="Kuo A."/>
            <person name="Nagy L.G."/>
            <person name="Floudas D."/>
            <person name="Copeland A."/>
            <person name="Barry K.W."/>
            <person name="Cichocki N."/>
            <person name="Veneault-Fourrey C."/>
            <person name="LaButti K."/>
            <person name="Lindquist E.A."/>
            <person name="Lipzen A."/>
            <person name="Lundell T."/>
            <person name="Morin E."/>
            <person name="Murat C."/>
            <person name="Riley R."/>
            <person name="Ohm R."/>
            <person name="Sun H."/>
            <person name="Tunlid A."/>
            <person name="Henrissat B."/>
            <person name="Grigoriev I.V."/>
            <person name="Hibbett D.S."/>
            <person name="Martin F."/>
        </authorList>
    </citation>
    <scope>NUCLEOTIDE SEQUENCE [LARGE SCALE GENOMIC DNA]</scope>
    <source>
        <strain evidence="1 2">SS14</strain>
    </source>
</reference>
<dbReference type="Proteomes" id="UP000054279">
    <property type="component" value="Unassembled WGS sequence"/>
</dbReference>
<sequence length="124" mass="13681">MFGWLSKDHARCSRQRRRCNVSLLASRLFANRRILIATMLSPSLPSQISAFPPNLFAKLPNLCTCPSRQFGEDLGKTSVSSSLSTLSDLRAKNALPACKLSTKISFAVESTISDIKHISLERLS</sequence>